<keyword evidence="2" id="KW-1185">Reference proteome</keyword>
<dbReference type="AlphaFoldDB" id="A0AAF3EGR0"/>
<feature type="transmembrane region" description="Helical" evidence="1">
    <location>
        <begin position="271"/>
        <end position="293"/>
    </location>
</feature>
<evidence type="ECO:0000313" key="3">
    <source>
        <dbReference type="WBParaSite" id="MBELARI_LOCUS13171"/>
    </source>
</evidence>
<feature type="transmembrane region" description="Helical" evidence="1">
    <location>
        <begin position="314"/>
        <end position="336"/>
    </location>
</feature>
<feature type="transmembrane region" description="Helical" evidence="1">
    <location>
        <begin position="202"/>
        <end position="223"/>
    </location>
</feature>
<evidence type="ECO:0000256" key="1">
    <source>
        <dbReference type="SAM" id="Phobius"/>
    </source>
</evidence>
<name>A0AAF3EGR0_9BILA</name>
<keyword evidence="1" id="KW-0472">Membrane</keyword>
<accession>A0AAF3EGR0</accession>
<evidence type="ECO:0000313" key="2">
    <source>
        <dbReference type="Proteomes" id="UP000887575"/>
    </source>
</evidence>
<protein>
    <submittedName>
        <fullName evidence="3">G protein-coupled receptor</fullName>
    </submittedName>
</protein>
<keyword evidence="1" id="KW-0812">Transmembrane</keyword>
<feature type="transmembrane region" description="Helical" evidence="1">
    <location>
        <begin position="104"/>
        <end position="122"/>
    </location>
</feature>
<organism evidence="2 3">
    <name type="scientific">Mesorhabditis belari</name>
    <dbReference type="NCBI Taxonomy" id="2138241"/>
    <lineage>
        <taxon>Eukaryota</taxon>
        <taxon>Metazoa</taxon>
        <taxon>Ecdysozoa</taxon>
        <taxon>Nematoda</taxon>
        <taxon>Chromadorea</taxon>
        <taxon>Rhabditida</taxon>
        <taxon>Rhabditina</taxon>
        <taxon>Rhabditomorpha</taxon>
        <taxon>Rhabditoidea</taxon>
        <taxon>Rhabditidae</taxon>
        <taxon>Mesorhabditinae</taxon>
        <taxon>Mesorhabditis</taxon>
    </lineage>
</organism>
<keyword evidence="1" id="KW-1133">Transmembrane helix</keyword>
<dbReference type="Proteomes" id="UP000887575">
    <property type="component" value="Unassembled WGS sequence"/>
</dbReference>
<feature type="transmembrane region" description="Helical" evidence="1">
    <location>
        <begin position="348"/>
        <end position="370"/>
    </location>
</feature>
<proteinExistence type="predicted"/>
<feature type="transmembrane region" description="Helical" evidence="1">
    <location>
        <begin position="69"/>
        <end position="92"/>
    </location>
</feature>
<reference evidence="3" key="1">
    <citation type="submission" date="2024-02" db="UniProtKB">
        <authorList>
            <consortium name="WormBaseParasite"/>
        </authorList>
    </citation>
    <scope>IDENTIFICATION</scope>
</reference>
<sequence length="383" mass="44875">MSLTFPPSIDHFDHQNLSNPCPLNGYKVSYYDIYPKFDYGYIYDCNYFFNWEGMPVVNWRTMKNYVSTIYIVPMLILGVIGVSATLISGLFVIRTDILVTTAKYYLVGYSTMACYVNLQNFYRVHCMLSFDPNNAVYNHTYNSFPCLNTNGYPYCGFMLNEVFTSFWLSAVYSMYLIIFILPTNRFLSYFEEAKHYTRFCRFPLLQIVFIMLIPAVPILALIGHDSLYYPDPLKRIPPRDNIYGMFWSPLTQMPYGGYYQRWNFLHDLDPLLWLFIAPHVLTFFAEISFMHNVKKLATVSPKQSYMESRLAKQMFITHLVTVIGWLIQSIYGIFIIDLSLTNASMTWFIVQNLNPICLAIVNPIIIAYFYRPNQQLVTNNKRI</sequence>
<dbReference type="WBParaSite" id="MBELARI_LOCUS13171">
    <property type="protein sequence ID" value="MBELARI_LOCUS13171"/>
    <property type="gene ID" value="MBELARI_LOCUS13171"/>
</dbReference>
<feature type="transmembrane region" description="Helical" evidence="1">
    <location>
        <begin position="162"/>
        <end position="181"/>
    </location>
</feature>